<feature type="region of interest" description="Disordered" evidence="1">
    <location>
        <begin position="1"/>
        <end position="31"/>
    </location>
</feature>
<sequence length="187" mass="20277">MSTHSSSPPTYYHLPFASTSKGSPSFPSHAHHLSDRIVDPVYLTPLTPLAPSSPTKKQPRPAHCALPPSILHPRPLGELPTPPPQPLPVNPMHLYAHTSRGKHQQQQEPHPATPEPGSGSESGSSASISGRGSGWNRGVQEVKMMLDAMDLEIQGDVARMKEGLKEVRTSLEEMRTGETRGGRGLRR</sequence>
<dbReference type="HOGENOM" id="CLU_1447432_0_0_1"/>
<proteinExistence type="predicted"/>
<feature type="compositionally biased region" description="Low complexity" evidence="1">
    <location>
        <begin position="117"/>
        <end position="130"/>
    </location>
</feature>
<protein>
    <submittedName>
        <fullName evidence="2">Uncharacterized protein</fullName>
    </submittedName>
</protein>
<gene>
    <name evidence="2" type="ORF">BOTBODRAFT_26112</name>
</gene>
<keyword evidence="3" id="KW-1185">Reference proteome</keyword>
<feature type="region of interest" description="Disordered" evidence="1">
    <location>
        <begin position="48"/>
        <end position="135"/>
    </location>
</feature>
<reference evidence="3" key="1">
    <citation type="journal article" date="2014" name="Proc. Natl. Acad. Sci. U.S.A.">
        <title>Extensive sampling of basidiomycete genomes demonstrates inadequacy of the white-rot/brown-rot paradigm for wood decay fungi.</title>
        <authorList>
            <person name="Riley R."/>
            <person name="Salamov A.A."/>
            <person name="Brown D.W."/>
            <person name="Nagy L.G."/>
            <person name="Floudas D."/>
            <person name="Held B.W."/>
            <person name="Levasseur A."/>
            <person name="Lombard V."/>
            <person name="Morin E."/>
            <person name="Otillar R."/>
            <person name="Lindquist E.A."/>
            <person name="Sun H."/>
            <person name="LaButti K.M."/>
            <person name="Schmutz J."/>
            <person name="Jabbour D."/>
            <person name="Luo H."/>
            <person name="Baker S.E."/>
            <person name="Pisabarro A.G."/>
            <person name="Walton J.D."/>
            <person name="Blanchette R.A."/>
            <person name="Henrissat B."/>
            <person name="Martin F."/>
            <person name="Cullen D."/>
            <person name="Hibbett D.S."/>
            <person name="Grigoriev I.V."/>
        </authorList>
    </citation>
    <scope>NUCLEOTIDE SEQUENCE [LARGE SCALE GENOMIC DNA]</scope>
    <source>
        <strain evidence="3">FD-172 SS1</strain>
    </source>
</reference>
<accession>A0A067N3Y2</accession>
<dbReference type="AlphaFoldDB" id="A0A067N3Y2"/>
<feature type="compositionally biased region" description="Polar residues" evidence="1">
    <location>
        <begin position="17"/>
        <end position="26"/>
    </location>
</feature>
<evidence type="ECO:0000256" key="1">
    <source>
        <dbReference type="SAM" id="MobiDB-lite"/>
    </source>
</evidence>
<name>A0A067N3Y2_BOTB1</name>
<dbReference type="Proteomes" id="UP000027195">
    <property type="component" value="Unassembled WGS sequence"/>
</dbReference>
<organism evidence="2 3">
    <name type="scientific">Botryobasidium botryosum (strain FD-172 SS1)</name>
    <dbReference type="NCBI Taxonomy" id="930990"/>
    <lineage>
        <taxon>Eukaryota</taxon>
        <taxon>Fungi</taxon>
        <taxon>Dikarya</taxon>
        <taxon>Basidiomycota</taxon>
        <taxon>Agaricomycotina</taxon>
        <taxon>Agaricomycetes</taxon>
        <taxon>Cantharellales</taxon>
        <taxon>Botryobasidiaceae</taxon>
        <taxon>Botryobasidium</taxon>
    </lineage>
</organism>
<dbReference type="InParanoid" id="A0A067N3Y2"/>
<evidence type="ECO:0000313" key="2">
    <source>
        <dbReference type="EMBL" id="KDQ21685.1"/>
    </source>
</evidence>
<evidence type="ECO:0000313" key="3">
    <source>
        <dbReference type="Proteomes" id="UP000027195"/>
    </source>
</evidence>
<feature type="compositionally biased region" description="Pro residues" evidence="1">
    <location>
        <begin position="80"/>
        <end position="89"/>
    </location>
</feature>
<dbReference type="EMBL" id="KL198016">
    <property type="protein sequence ID" value="KDQ21685.1"/>
    <property type="molecule type" value="Genomic_DNA"/>
</dbReference>